<dbReference type="KEGG" id="mas:Mahau_0144"/>
<dbReference type="eggNOG" id="COG3533">
    <property type="taxonomic scope" value="Bacteria"/>
</dbReference>
<accession>F3ZVZ3</accession>
<dbReference type="InterPro" id="IPR012878">
    <property type="entry name" value="Beta-AFase-like_GH127_cat"/>
</dbReference>
<dbReference type="Pfam" id="PF07944">
    <property type="entry name" value="Beta-AFase-like_GH127_cat"/>
    <property type="match status" value="1"/>
</dbReference>
<dbReference type="PANTHER" id="PTHR43465:SF2">
    <property type="entry name" value="DUF1680 DOMAIN PROTEIN (AFU_ORTHOLOGUE AFUA_1G08910)"/>
    <property type="match status" value="1"/>
</dbReference>
<dbReference type="InterPro" id="IPR049049">
    <property type="entry name" value="Beta-AFase-like_GH127_C"/>
</dbReference>
<feature type="domain" description="Non-reducing end beta-L-arabinofuranosidase-like GH127 middle" evidence="2">
    <location>
        <begin position="437"/>
        <end position="532"/>
    </location>
</feature>
<evidence type="ECO:0000313" key="5">
    <source>
        <dbReference type="Proteomes" id="UP000008457"/>
    </source>
</evidence>
<feature type="domain" description="Non-reducing end beta-L-arabinofuranosidase-like GH127 C-terminal" evidence="3">
    <location>
        <begin position="534"/>
        <end position="645"/>
    </location>
</feature>
<evidence type="ECO:0000259" key="2">
    <source>
        <dbReference type="Pfam" id="PF20736"/>
    </source>
</evidence>
<dbReference type="InterPro" id="IPR008928">
    <property type="entry name" value="6-hairpin_glycosidase_sf"/>
</dbReference>
<feature type="domain" description="Non-reducing end beta-L-arabinofuranosidase-like GH127 catalytic" evidence="1">
    <location>
        <begin position="18"/>
        <end position="424"/>
    </location>
</feature>
<dbReference type="InterPro" id="IPR049174">
    <property type="entry name" value="Beta-AFase-like"/>
</dbReference>
<dbReference type="Pfam" id="PF20737">
    <property type="entry name" value="Glyco_hydro127C"/>
    <property type="match status" value="1"/>
</dbReference>
<name>F3ZVZ3_MAHA5</name>
<dbReference type="Proteomes" id="UP000008457">
    <property type="component" value="Chromosome"/>
</dbReference>
<evidence type="ECO:0000313" key="4">
    <source>
        <dbReference type="EMBL" id="AEE95367.1"/>
    </source>
</evidence>
<organism evidence="4 5">
    <name type="scientific">Mahella australiensis (strain DSM 15567 / CIP 107919 / 50-1 BON)</name>
    <dbReference type="NCBI Taxonomy" id="697281"/>
    <lineage>
        <taxon>Bacteria</taxon>
        <taxon>Bacillati</taxon>
        <taxon>Bacillota</taxon>
        <taxon>Clostridia</taxon>
        <taxon>Thermoanaerobacterales</taxon>
        <taxon>Thermoanaerobacterales Family IV. Incertae Sedis</taxon>
        <taxon>Mahella</taxon>
    </lineage>
</organism>
<evidence type="ECO:0000259" key="1">
    <source>
        <dbReference type="Pfam" id="PF07944"/>
    </source>
</evidence>
<dbReference type="AlphaFoldDB" id="F3ZVZ3"/>
<dbReference type="HOGENOM" id="CLU_013148_1_0_9"/>
<reference evidence="4 5" key="2">
    <citation type="journal article" date="2011" name="Stand. Genomic Sci.">
        <title>Complete genome sequence of Mahella australiensis type strain (50-1 BON).</title>
        <authorList>
            <person name="Sikorski J."/>
            <person name="Teshima H."/>
            <person name="Nolan M."/>
            <person name="Lucas S."/>
            <person name="Hammon N."/>
            <person name="Deshpande S."/>
            <person name="Cheng J.F."/>
            <person name="Pitluck S."/>
            <person name="Liolios K."/>
            <person name="Pagani I."/>
            <person name="Ivanova N."/>
            <person name="Huntemann M."/>
            <person name="Mavromatis K."/>
            <person name="Ovchinikova G."/>
            <person name="Pati A."/>
            <person name="Tapia R."/>
            <person name="Han C."/>
            <person name="Goodwin L."/>
            <person name="Chen A."/>
            <person name="Palaniappan K."/>
            <person name="Land M."/>
            <person name="Hauser L."/>
            <person name="Ngatchou-Djao O.D."/>
            <person name="Rohde M."/>
            <person name="Pukall R."/>
            <person name="Spring S."/>
            <person name="Abt B."/>
            <person name="Goker M."/>
            <person name="Detter J.C."/>
            <person name="Woyke T."/>
            <person name="Bristow J."/>
            <person name="Markowitz V."/>
            <person name="Hugenholtz P."/>
            <person name="Eisen J.A."/>
            <person name="Kyrpides N.C."/>
            <person name="Klenk H.P."/>
            <person name="Lapidus A."/>
        </authorList>
    </citation>
    <scope>NUCLEOTIDE SEQUENCE [LARGE SCALE GENOMIC DNA]</scope>
    <source>
        <strain evidence="5">DSM 15567 / CIP 107919 / 50-1 BON</strain>
    </source>
</reference>
<sequence>MSDMKTVNLKNIKARNKSLLGKRVYTVLNNTLSYQWEALNDQVPGAPKSGSVNNFRIAAGEVSGKHYGPVFQDSDLAKWMEAVSCSLALRSDDDLKLHLEEAIALVSKAQEADGYLDTYFTIEEPSARWTNLRDKHELYCAGHMIEAAVANYEVTGNKTLLNVACRLADHICEMFGPESTKRHGYPGHEEIELALVKLYHATNERKYLDLAHYFIRERGKAPYYFKIEAMARGEAKLDELWDPSKLEYFQAHMPVTEQEAIGHAVRAMYLYSGMTDVALETGDETIAQACRRLWDDVVKRKMYITGGVGSSSFGEAFTFAYDLPNDTAYTETCASIGLIFWAHRMFKMDQDAKYIDVMERALYNTVFASMSLDGKRYFYVNPLEVWPEVCHKREDHRHVKTERQKWYDCACCPPNIARLLTSIGKYVYALDEDKNMLFVNLYMDGQVKFNLNDKEIMLEQDTVYPWDGSISFTVTSNTPVTFSLAFRIPDWCKKWSIKINGQEIQEHEKNKGYAVITRAWVAGDKVELMLDMPVMMMRANPEVRADAGKVAIQRGPVVYCAEEADNGPNIANIKLLAEPDFAVVYDEELLGGVCYITAKARRAKADGYDGLYRQIDEDYEETVVKLVPYYAWNNRGEGEMMVWLRQV</sequence>
<proteinExistence type="predicted"/>
<dbReference type="SUPFAM" id="SSF48208">
    <property type="entry name" value="Six-hairpin glycosidases"/>
    <property type="match status" value="1"/>
</dbReference>
<dbReference type="PANTHER" id="PTHR43465">
    <property type="entry name" value="DUF1680 DOMAIN PROTEIN (AFU_ORTHOLOGUE AFUA_1G08910)"/>
    <property type="match status" value="1"/>
</dbReference>
<gene>
    <name evidence="4" type="ordered locus">Mahau_0144</name>
</gene>
<protein>
    <recommendedName>
        <fullName evidence="6">Glycoside hydrolase family 127 protein</fullName>
    </recommendedName>
</protein>
<keyword evidence="5" id="KW-1185">Reference proteome</keyword>
<reference evidence="5" key="1">
    <citation type="submission" date="2010-11" db="EMBL/GenBank/DDBJ databases">
        <title>The complete genome of Mahella australiensis DSM 15567.</title>
        <authorList>
            <consortium name="US DOE Joint Genome Institute (JGI-PGF)"/>
            <person name="Lucas S."/>
            <person name="Copeland A."/>
            <person name="Lapidus A."/>
            <person name="Bruce D."/>
            <person name="Goodwin L."/>
            <person name="Pitluck S."/>
            <person name="Kyrpides N."/>
            <person name="Mavromatis K."/>
            <person name="Pagani I."/>
            <person name="Ivanova N."/>
            <person name="Teshima H."/>
            <person name="Brettin T."/>
            <person name="Detter J.C."/>
            <person name="Han C."/>
            <person name="Tapia R."/>
            <person name="Land M."/>
            <person name="Hauser L."/>
            <person name="Markowitz V."/>
            <person name="Cheng J.-F."/>
            <person name="Hugenholtz P."/>
            <person name="Woyke T."/>
            <person name="Wu D."/>
            <person name="Spring S."/>
            <person name="Pukall R."/>
            <person name="Steenblock K."/>
            <person name="Schneider S."/>
            <person name="Klenk H.-P."/>
            <person name="Eisen J.A."/>
        </authorList>
    </citation>
    <scope>NUCLEOTIDE SEQUENCE [LARGE SCALE GENOMIC DNA]</scope>
    <source>
        <strain evidence="5">DSM 15567 / CIP 107919 / 50-1 BON</strain>
    </source>
</reference>
<dbReference type="Pfam" id="PF20736">
    <property type="entry name" value="Glyco_hydro127M"/>
    <property type="match status" value="1"/>
</dbReference>
<dbReference type="InterPro" id="IPR049046">
    <property type="entry name" value="Beta-AFase-like_GH127_middle"/>
</dbReference>
<dbReference type="STRING" id="697281.Mahau_0144"/>
<dbReference type="GO" id="GO:0005975">
    <property type="term" value="P:carbohydrate metabolic process"/>
    <property type="evidence" value="ECO:0007669"/>
    <property type="project" value="InterPro"/>
</dbReference>
<evidence type="ECO:0000259" key="3">
    <source>
        <dbReference type="Pfam" id="PF20737"/>
    </source>
</evidence>
<evidence type="ECO:0008006" key="6">
    <source>
        <dbReference type="Google" id="ProtNLM"/>
    </source>
</evidence>
<dbReference type="EMBL" id="CP002360">
    <property type="protein sequence ID" value="AEE95367.1"/>
    <property type="molecule type" value="Genomic_DNA"/>
</dbReference>